<evidence type="ECO:0000313" key="4">
    <source>
        <dbReference type="Proteomes" id="UP000051184"/>
    </source>
</evidence>
<name>A0A0P1ITQ5_9RHOB</name>
<keyword evidence="1" id="KW-1133">Transmembrane helix</keyword>
<protein>
    <submittedName>
        <fullName evidence="3">Carboxylate/amino acid/amine transporter</fullName>
    </submittedName>
</protein>
<dbReference type="Gene3D" id="1.10.3730.20">
    <property type="match status" value="1"/>
</dbReference>
<feature type="transmembrane region" description="Helical" evidence="1">
    <location>
        <begin position="178"/>
        <end position="201"/>
    </location>
</feature>
<feature type="transmembrane region" description="Helical" evidence="1">
    <location>
        <begin position="126"/>
        <end position="143"/>
    </location>
</feature>
<feature type="domain" description="EamA" evidence="2">
    <location>
        <begin position="12"/>
        <end position="143"/>
    </location>
</feature>
<evidence type="ECO:0000259" key="2">
    <source>
        <dbReference type="Pfam" id="PF00892"/>
    </source>
</evidence>
<organism evidence="3 4">
    <name type="scientific">Cognatishimia activa</name>
    <dbReference type="NCBI Taxonomy" id="1715691"/>
    <lineage>
        <taxon>Bacteria</taxon>
        <taxon>Pseudomonadati</taxon>
        <taxon>Pseudomonadota</taxon>
        <taxon>Alphaproteobacteria</taxon>
        <taxon>Rhodobacterales</taxon>
        <taxon>Paracoccaceae</taxon>
        <taxon>Cognatishimia</taxon>
    </lineage>
</organism>
<feature type="domain" description="EamA" evidence="2">
    <location>
        <begin position="156"/>
        <end position="284"/>
    </location>
</feature>
<keyword evidence="4" id="KW-1185">Reference proteome</keyword>
<feature type="transmembrane region" description="Helical" evidence="1">
    <location>
        <begin position="103"/>
        <end position="121"/>
    </location>
</feature>
<dbReference type="PANTHER" id="PTHR22911">
    <property type="entry name" value="ACYL-MALONYL CONDENSING ENZYME-RELATED"/>
    <property type="match status" value="1"/>
</dbReference>
<dbReference type="InterPro" id="IPR037185">
    <property type="entry name" value="EmrE-like"/>
</dbReference>
<reference evidence="4" key="1">
    <citation type="submission" date="2015-09" db="EMBL/GenBank/DDBJ databases">
        <authorList>
            <person name="Rodrigo-Torres Lidia"/>
            <person name="Arahal R.David."/>
        </authorList>
    </citation>
    <scope>NUCLEOTIDE SEQUENCE [LARGE SCALE GENOMIC DNA]</scope>
    <source>
        <strain evidence="4">CECT 5114</strain>
    </source>
</reference>
<feature type="transmembrane region" description="Helical" evidence="1">
    <location>
        <begin position="12"/>
        <end position="30"/>
    </location>
</feature>
<dbReference type="SUPFAM" id="SSF103481">
    <property type="entry name" value="Multidrug resistance efflux transporter EmrE"/>
    <property type="match status" value="2"/>
</dbReference>
<dbReference type="Proteomes" id="UP000051184">
    <property type="component" value="Unassembled WGS sequence"/>
</dbReference>
<keyword evidence="1" id="KW-0472">Membrane</keyword>
<evidence type="ECO:0000256" key="1">
    <source>
        <dbReference type="SAM" id="Phobius"/>
    </source>
</evidence>
<feature type="transmembrane region" description="Helical" evidence="1">
    <location>
        <begin position="149"/>
        <end position="166"/>
    </location>
</feature>
<feature type="transmembrane region" description="Helical" evidence="1">
    <location>
        <begin position="79"/>
        <end position="97"/>
    </location>
</feature>
<dbReference type="RefSeq" id="WP_058315889.1">
    <property type="nucleotide sequence ID" value="NZ_CYTO01000024.1"/>
</dbReference>
<dbReference type="Pfam" id="PF00892">
    <property type="entry name" value="EamA"/>
    <property type="match status" value="2"/>
</dbReference>
<accession>A0A0P1ITQ5</accession>
<dbReference type="InterPro" id="IPR000620">
    <property type="entry name" value="EamA_dom"/>
</dbReference>
<gene>
    <name evidence="3" type="ORF">TA5114_02782</name>
</gene>
<feature type="transmembrane region" description="Helical" evidence="1">
    <location>
        <begin position="268"/>
        <end position="286"/>
    </location>
</feature>
<dbReference type="EMBL" id="CYUE01000021">
    <property type="protein sequence ID" value="CUK26963.1"/>
    <property type="molecule type" value="Genomic_DNA"/>
</dbReference>
<sequence length="291" mass="31388">MTKRTLHPNVEGSLWMVAAMLGFALEDSFFKASTETLPIGQAIVLMGAIGALIFSLLARRTDQALFVPEVTSRPMLIRVVFEFTGRLFFFLAIALAPLSSATVILQATPIVVVAGAALFLGETVGWRRWVAIAIGMVGVLIVLNPQGDSFTWLSGFAVLGMLGFAGRDLASRAAPASLTTCILGFYGFLTIVAAGVAYRFWSGETFMTVTYENGVQIVLSAVFGVLGYSSLMKAMRTGEISAVAPFRYSRLLMGLAIGVLWFGEDLTLRMMIGSAIIIFSGLFLLWRGKRA</sequence>
<proteinExistence type="predicted"/>
<evidence type="ECO:0000313" key="3">
    <source>
        <dbReference type="EMBL" id="CUK26963.1"/>
    </source>
</evidence>
<dbReference type="GO" id="GO:0016020">
    <property type="term" value="C:membrane"/>
    <property type="evidence" value="ECO:0007669"/>
    <property type="project" value="InterPro"/>
</dbReference>
<keyword evidence="1" id="KW-0812">Transmembrane</keyword>
<feature type="transmembrane region" description="Helical" evidence="1">
    <location>
        <begin position="213"/>
        <end position="231"/>
    </location>
</feature>
<feature type="transmembrane region" description="Helical" evidence="1">
    <location>
        <begin position="36"/>
        <end position="58"/>
    </location>
</feature>
<dbReference type="STRING" id="1715691.TA5113_03221"/>
<feature type="transmembrane region" description="Helical" evidence="1">
    <location>
        <begin position="243"/>
        <end position="262"/>
    </location>
</feature>
<dbReference type="PANTHER" id="PTHR22911:SF135">
    <property type="entry name" value="BLR4310 PROTEIN"/>
    <property type="match status" value="1"/>
</dbReference>
<dbReference type="AlphaFoldDB" id="A0A0P1ITQ5"/>